<dbReference type="InterPro" id="IPR011009">
    <property type="entry name" value="Kinase-like_dom_sf"/>
</dbReference>
<dbReference type="Pfam" id="PF00130">
    <property type="entry name" value="C1_1"/>
    <property type="match status" value="1"/>
</dbReference>
<keyword evidence="8 9" id="KW-0067">ATP-binding</keyword>
<feature type="region of interest" description="Disordered" evidence="10">
    <location>
        <begin position="379"/>
        <end position="411"/>
    </location>
</feature>
<keyword evidence="5 9" id="KW-0547">Nucleotide-binding</keyword>
<accession>A0A061BFE0</accession>
<evidence type="ECO:0000256" key="7">
    <source>
        <dbReference type="ARBA" id="ARBA00022833"/>
    </source>
</evidence>
<dbReference type="InterPro" id="IPR050940">
    <property type="entry name" value="Actin_reg-Ser/Thr_kinase"/>
</dbReference>
<dbReference type="PROSITE" id="PS50011">
    <property type="entry name" value="PROTEIN_KINASE_DOM"/>
    <property type="match status" value="1"/>
</dbReference>
<dbReference type="InterPro" id="IPR000719">
    <property type="entry name" value="Prot_kinase_dom"/>
</dbReference>
<dbReference type="InterPro" id="IPR001245">
    <property type="entry name" value="Ser-Thr/Tyr_kinase_cat_dom"/>
</dbReference>
<dbReference type="GO" id="GO:0005524">
    <property type="term" value="F:ATP binding"/>
    <property type="evidence" value="ECO:0007669"/>
    <property type="project" value="UniProtKB-UniRule"/>
</dbReference>
<dbReference type="PROSITE" id="PS50081">
    <property type="entry name" value="ZF_DAG_PE_2"/>
    <property type="match status" value="1"/>
</dbReference>
<dbReference type="InterPro" id="IPR017441">
    <property type="entry name" value="Protein_kinase_ATP_BS"/>
</dbReference>
<dbReference type="SMART" id="SM00109">
    <property type="entry name" value="C1"/>
    <property type="match status" value="1"/>
</dbReference>
<keyword evidence="2" id="KW-0723">Serine/threonine-protein kinase</keyword>
<dbReference type="InterPro" id="IPR046349">
    <property type="entry name" value="C1-like_sf"/>
</dbReference>
<dbReference type="Gene3D" id="3.30.60.20">
    <property type="match status" value="1"/>
</dbReference>
<dbReference type="PANTHER" id="PTHR46485:SF5">
    <property type="entry name" value="CENTER DIVIDER, ISOFORM A"/>
    <property type="match status" value="1"/>
</dbReference>
<evidence type="ECO:0000313" key="13">
    <source>
        <dbReference type="EMBL" id="CDR48670.1"/>
    </source>
</evidence>
<dbReference type="OrthoDB" id="4062651at2759"/>
<dbReference type="AlphaFoldDB" id="A0A061BFE0"/>
<evidence type="ECO:0000256" key="2">
    <source>
        <dbReference type="ARBA" id="ARBA00022527"/>
    </source>
</evidence>
<feature type="region of interest" description="Disordered" evidence="10">
    <location>
        <begin position="339"/>
        <end position="359"/>
    </location>
</feature>
<dbReference type="Gene3D" id="1.10.510.10">
    <property type="entry name" value="Transferase(Phosphotransferase) domain 1"/>
    <property type="match status" value="1"/>
</dbReference>
<name>A0A061BFE0_RHOTO</name>
<dbReference type="SUPFAM" id="SSF56112">
    <property type="entry name" value="Protein kinase-like (PK-like)"/>
    <property type="match status" value="1"/>
</dbReference>
<dbReference type="GO" id="GO:0046872">
    <property type="term" value="F:metal ion binding"/>
    <property type="evidence" value="ECO:0007669"/>
    <property type="project" value="UniProtKB-KW"/>
</dbReference>
<keyword evidence="7" id="KW-0862">Zinc</keyword>
<dbReference type="CDD" id="cd13999">
    <property type="entry name" value="STKc_MAP3K-like"/>
    <property type="match status" value="1"/>
</dbReference>
<reference evidence="13" key="1">
    <citation type="journal article" date="2014" name="Genome Announc.">
        <title>Draft genome sequence of Rhodosporidium toruloides CECT1137, an oleaginous yeast of biotechnological interest.</title>
        <authorList>
            <person name="Morin N."/>
            <person name="Calcas X."/>
            <person name="Devillers H."/>
            <person name="Durrens P."/>
            <person name="Sherman D.J."/>
            <person name="Nicaud J.-M."/>
            <person name="Neuveglise C."/>
        </authorList>
    </citation>
    <scope>NUCLEOTIDE SEQUENCE</scope>
    <source>
        <strain evidence="13">CECT1137</strain>
    </source>
</reference>
<evidence type="ECO:0000256" key="1">
    <source>
        <dbReference type="ARBA" id="ARBA00005843"/>
    </source>
</evidence>
<dbReference type="PANTHER" id="PTHR46485">
    <property type="entry name" value="LIM DOMAIN KINASE 1"/>
    <property type="match status" value="1"/>
</dbReference>
<evidence type="ECO:0000256" key="3">
    <source>
        <dbReference type="ARBA" id="ARBA00022679"/>
    </source>
</evidence>
<evidence type="ECO:0000256" key="8">
    <source>
        <dbReference type="ARBA" id="ARBA00022840"/>
    </source>
</evidence>
<proteinExistence type="inferred from homology"/>
<feature type="region of interest" description="Disordered" evidence="10">
    <location>
        <begin position="692"/>
        <end position="763"/>
    </location>
</feature>
<gene>
    <name evidence="13" type="ORF">RHTO0S_19e02080g</name>
</gene>
<evidence type="ECO:0000256" key="5">
    <source>
        <dbReference type="ARBA" id="ARBA00022741"/>
    </source>
</evidence>
<feature type="domain" description="Protein kinase" evidence="11">
    <location>
        <begin position="28"/>
        <end position="299"/>
    </location>
</feature>
<comment type="similarity">
    <text evidence="1">Belongs to the protein kinase superfamily. TKL Ser/Thr protein kinase family.</text>
</comment>
<organism evidence="13">
    <name type="scientific">Rhodotorula toruloides</name>
    <name type="common">Yeast</name>
    <name type="synonym">Rhodosporidium toruloides</name>
    <dbReference type="NCBI Taxonomy" id="5286"/>
    <lineage>
        <taxon>Eukaryota</taxon>
        <taxon>Fungi</taxon>
        <taxon>Dikarya</taxon>
        <taxon>Basidiomycota</taxon>
        <taxon>Pucciniomycotina</taxon>
        <taxon>Microbotryomycetes</taxon>
        <taxon>Sporidiobolales</taxon>
        <taxon>Sporidiobolaceae</taxon>
        <taxon>Rhodotorula</taxon>
    </lineage>
</organism>
<dbReference type="InterPro" id="IPR002219">
    <property type="entry name" value="PKC_DAG/PE"/>
</dbReference>
<dbReference type="Pfam" id="PF00069">
    <property type="entry name" value="Pkinase"/>
    <property type="match status" value="1"/>
</dbReference>
<evidence type="ECO:0000259" key="12">
    <source>
        <dbReference type="PROSITE" id="PS50081"/>
    </source>
</evidence>
<dbReference type="PROSITE" id="PS00107">
    <property type="entry name" value="PROTEIN_KINASE_ATP"/>
    <property type="match status" value="1"/>
</dbReference>
<evidence type="ECO:0000256" key="10">
    <source>
        <dbReference type="SAM" id="MobiDB-lite"/>
    </source>
</evidence>
<feature type="binding site" evidence="9">
    <location>
        <position position="55"/>
    </location>
    <ligand>
        <name>ATP</name>
        <dbReference type="ChEBI" id="CHEBI:30616"/>
    </ligand>
</feature>
<protein>
    <submittedName>
        <fullName evidence="13">RHTO0S19e02080g1_1</fullName>
    </submittedName>
</protein>
<feature type="domain" description="Phorbol-ester/DAG-type" evidence="12">
    <location>
        <begin position="636"/>
        <end position="689"/>
    </location>
</feature>
<dbReference type="GO" id="GO:0004674">
    <property type="term" value="F:protein serine/threonine kinase activity"/>
    <property type="evidence" value="ECO:0007669"/>
    <property type="project" value="UniProtKB-KW"/>
</dbReference>
<dbReference type="PRINTS" id="PR00109">
    <property type="entry name" value="TYRKINASE"/>
</dbReference>
<keyword evidence="6" id="KW-0418">Kinase</keyword>
<keyword evidence="4" id="KW-0479">Metal-binding</keyword>
<dbReference type="Gene3D" id="3.30.200.20">
    <property type="entry name" value="Phosphorylase Kinase, domain 1"/>
    <property type="match status" value="1"/>
</dbReference>
<evidence type="ECO:0000256" key="9">
    <source>
        <dbReference type="PROSITE-ProRule" id="PRU10141"/>
    </source>
</evidence>
<feature type="compositionally biased region" description="Low complexity" evidence="10">
    <location>
        <begin position="692"/>
        <end position="723"/>
    </location>
</feature>
<evidence type="ECO:0000259" key="11">
    <source>
        <dbReference type="PROSITE" id="PS50011"/>
    </source>
</evidence>
<dbReference type="SUPFAM" id="SSF57889">
    <property type="entry name" value="Cysteine-rich domain"/>
    <property type="match status" value="1"/>
</dbReference>
<evidence type="ECO:0000256" key="6">
    <source>
        <dbReference type="ARBA" id="ARBA00022777"/>
    </source>
</evidence>
<sequence length="763" mass="80680">MAAAQDRSKEGQPGERFDKISYADLSDEGEWKRLGKGSFGSVYKGEYLGIEVAIKEVLPSTDYDVEKYLAREISLMQQARHPNVVQYLGLCLAPPADSSSSPRPRILIISEFLPRGNLRQFILDRSLPFPWRLRVSFAIDIARAIAYLHARNAMHRDLKGENLLVTSNERLKICDFGLARVAPSGGAENEEWKRMTLCGTDGYMSPEILLGQPFDLRTDIFSLGVLFVEIASRQLASQHQFVRQLPDYGISAEEVWSSVSPNAPTSFVELALECCSTEPNKRPDAKAILRRLRDVEQEVAQLEAQGLGGADAHSRGGLGSMAANVGSVSFAGTTKRGSIKHANGLGQGSTRPSAPRLPSFEGQINLRLGSSFVSSASDLPDLPSSYGPDQTALLHGHARAPSSAGQTDDEDDDEALLAIADADVPIDSLDMRPDSAYFANLRAAETVDDSNDYSTSVVKPSSRIVASRIGVAGGPYGRLGSSSGSTLLLVSDEHERGGSLPSLPPSWIAASEKSSAPLEGGEDEGTPTVIAPTRPRSKDALDDPASFLTARTSTLSVAEAVVGGTAGEADDEARDVFYSTFQHMPAPAADPDVPREAPHRFSLIRPGLQRFFGSLTASPSASFADHSAGLGAANKRASWDAGSASSSQAGQGRCGQCEKKLGLMKAYLSCDDCGLAVHIKCSDMIPPTCPASTSAAATPTVLSPPLSPTSPSFPAAKPQRPTRAAPPPPSSAQDRSSKLVKKHRGGSGGAGGSSSSPLAALNA</sequence>
<dbReference type="SMART" id="SM00220">
    <property type="entry name" value="S_TKc"/>
    <property type="match status" value="1"/>
</dbReference>
<evidence type="ECO:0000256" key="4">
    <source>
        <dbReference type="ARBA" id="ARBA00022723"/>
    </source>
</evidence>
<feature type="region of interest" description="Disordered" evidence="10">
    <location>
        <begin position="493"/>
        <end position="542"/>
    </location>
</feature>
<dbReference type="EMBL" id="LK052954">
    <property type="protein sequence ID" value="CDR48670.1"/>
    <property type="molecule type" value="Genomic_DNA"/>
</dbReference>
<feature type="region of interest" description="Disordered" evidence="10">
    <location>
        <begin position="1"/>
        <end position="20"/>
    </location>
</feature>
<keyword evidence="3" id="KW-0808">Transferase</keyword>